<evidence type="ECO:0000259" key="1">
    <source>
        <dbReference type="PROSITE" id="PS51184"/>
    </source>
</evidence>
<dbReference type="PROSITE" id="PS51184">
    <property type="entry name" value="JMJC"/>
    <property type="match status" value="1"/>
</dbReference>
<dbReference type="InterPro" id="IPR003347">
    <property type="entry name" value="JmjC_dom"/>
</dbReference>
<dbReference type="Proteomes" id="UP000310249">
    <property type="component" value="Unassembled WGS sequence"/>
</dbReference>
<dbReference type="RefSeq" id="WP_138551820.1">
    <property type="nucleotide sequence ID" value="NZ_PNCH01000030.1"/>
</dbReference>
<dbReference type="PANTHER" id="PTHR12461:SF105">
    <property type="entry name" value="HYPOXIA-INDUCIBLE FACTOR 1-ALPHA INHIBITOR"/>
    <property type="match status" value="1"/>
</dbReference>
<evidence type="ECO:0000313" key="2">
    <source>
        <dbReference type="EMBL" id="TMP29971.1"/>
    </source>
</evidence>
<comment type="caution">
    <text evidence="2">The sequence shown here is derived from an EMBL/GenBank/DDBJ whole genome shotgun (WGS) entry which is preliminary data.</text>
</comment>
<evidence type="ECO:0000313" key="3">
    <source>
        <dbReference type="Proteomes" id="UP000310249"/>
    </source>
</evidence>
<dbReference type="SUPFAM" id="SSF51197">
    <property type="entry name" value="Clavaminate synthase-like"/>
    <property type="match status" value="1"/>
</dbReference>
<name>A0A5S3WP62_9GAMM</name>
<dbReference type="InterPro" id="IPR041667">
    <property type="entry name" value="Cupin_8"/>
</dbReference>
<feature type="domain" description="JmjC" evidence="1">
    <location>
        <begin position="101"/>
        <end position="281"/>
    </location>
</feature>
<dbReference type="Gene3D" id="2.60.120.650">
    <property type="entry name" value="Cupin"/>
    <property type="match status" value="1"/>
</dbReference>
<dbReference type="AlphaFoldDB" id="A0A5S3WP62"/>
<proteinExistence type="predicted"/>
<sequence>MEDIKKLKSLKNIATSKCKQVQSLPVDEVTESYFKRNHIDLNYPLLIKGGVKKWPARTIWTDDYLKEKLDKTDVNCYKSMNLNDASLMQESAKRIKGSEYISMRQDENEDVLSAPHIVLDKKWVNHSGFVYQSGLDFMIKDIPAFPFLKKPKLGVSSPFYRLYLYKNAGTGWHEHPNDEYIMCQVKGSKRVALLPTRKVDNYTKLHQDTQKNDYLYDPNYFNDYEQYMLVADVKEGDALYIPPHWFHGVDTLDTAPGITLVYSFRTPLHKLGNFRYPSVKRTLNYVFKYGSKKAAIGYTLLTIASNISSLAKTTLSIFKRNSKIKFGEY</sequence>
<dbReference type="PANTHER" id="PTHR12461">
    <property type="entry name" value="HYPOXIA-INDUCIBLE FACTOR 1 ALPHA INHIBITOR-RELATED"/>
    <property type="match status" value="1"/>
</dbReference>
<dbReference type="EMBL" id="PNCI01000016">
    <property type="protein sequence ID" value="TMP29971.1"/>
    <property type="molecule type" value="Genomic_DNA"/>
</dbReference>
<accession>A0A5S3WP62</accession>
<reference evidence="3" key="2">
    <citation type="submission" date="2019-06" db="EMBL/GenBank/DDBJ databases">
        <title>Co-occurence of chitin degradation, pigmentation and bioactivity in marine Pseudoalteromonas.</title>
        <authorList>
            <person name="Sonnenschein E.C."/>
            <person name="Bech P.K."/>
        </authorList>
    </citation>
    <scope>NUCLEOTIDE SEQUENCE [LARGE SCALE GENOMIC DNA]</scope>
    <source>
        <strain evidence="3">S2676</strain>
    </source>
</reference>
<protein>
    <recommendedName>
        <fullName evidence="1">JmjC domain-containing protein</fullName>
    </recommendedName>
</protein>
<organism evidence="2 3">
    <name type="scientific">Pseudoalteromonas rubra</name>
    <dbReference type="NCBI Taxonomy" id="43658"/>
    <lineage>
        <taxon>Bacteria</taxon>
        <taxon>Pseudomonadati</taxon>
        <taxon>Pseudomonadota</taxon>
        <taxon>Gammaproteobacteria</taxon>
        <taxon>Alteromonadales</taxon>
        <taxon>Pseudoalteromonadaceae</taxon>
        <taxon>Pseudoalteromonas</taxon>
    </lineage>
</organism>
<dbReference type="Pfam" id="PF13621">
    <property type="entry name" value="Cupin_8"/>
    <property type="match status" value="1"/>
</dbReference>
<dbReference type="OrthoDB" id="479699at2"/>
<reference evidence="2 3" key="1">
    <citation type="submission" date="2018-01" db="EMBL/GenBank/DDBJ databases">
        <authorList>
            <person name="Paulsen S."/>
            <person name="Gram L.K."/>
        </authorList>
    </citation>
    <scope>NUCLEOTIDE SEQUENCE [LARGE SCALE GENOMIC DNA]</scope>
    <source>
        <strain evidence="2 3">S2676</strain>
    </source>
</reference>
<gene>
    <name evidence="2" type="ORF">CWB99_07735</name>
</gene>